<evidence type="ECO:0000256" key="1">
    <source>
        <dbReference type="SAM" id="Phobius"/>
    </source>
</evidence>
<sequence>MRYILAIFWAVLISGAISYVLTSMGGEPFVLMDSLILAGIFSVAVFLLGDGVLTDKN</sequence>
<dbReference type="OrthoDB" id="2440739at2"/>
<organism evidence="2 3">
    <name type="scientific">Oceanobacillus halophilus</name>
    <dbReference type="NCBI Taxonomy" id="930130"/>
    <lineage>
        <taxon>Bacteria</taxon>
        <taxon>Bacillati</taxon>
        <taxon>Bacillota</taxon>
        <taxon>Bacilli</taxon>
        <taxon>Bacillales</taxon>
        <taxon>Bacillaceae</taxon>
        <taxon>Oceanobacillus</taxon>
    </lineage>
</organism>
<accession>A0A495A0I6</accession>
<proteinExistence type="predicted"/>
<reference evidence="2 3" key="1">
    <citation type="journal article" date="2016" name="Int. J. Syst. Evol. Microbiol.">
        <title>Oceanobacillus halophilus sp. nov., a novel moderately halophilic bacterium from a hypersaline lake.</title>
        <authorList>
            <person name="Amoozegar M.A."/>
            <person name="Bagheri M."/>
            <person name="Makhdoumi A."/>
            <person name="Nikou M.M."/>
            <person name="Fazeli S.A.S."/>
            <person name="Schumann P."/>
            <person name="Sproer C."/>
            <person name="Sanchez-Porro C."/>
            <person name="Ventosa A."/>
        </authorList>
    </citation>
    <scope>NUCLEOTIDE SEQUENCE [LARGE SCALE GENOMIC DNA]</scope>
    <source>
        <strain evidence="2 3">DSM 23996</strain>
    </source>
</reference>
<dbReference type="EMBL" id="RBZP01000009">
    <property type="protein sequence ID" value="RKQ32617.1"/>
    <property type="molecule type" value="Genomic_DNA"/>
</dbReference>
<keyword evidence="1" id="KW-0812">Transmembrane</keyword>
<evidence type="ECO:0000313" key="3">
    <source>
        <dbReference type="Proteomes" id="UP000269301"/>
    </source>
</evidence>
<evidence type="ECO:0000313" key="2">
    <source>
        <dbReference type="EMBL" id="RKQ32617.1"/>
    </source>
</evidence>
<feature type="transmembrane region" description="Helical" evidence="1">
    <location>
        <begin position="34"/>
        <end position="53"/>
    </location>
</feature>
<dbReference type="InterPro" id="IPR021324">
    <property type="entry name" value="DUF2929"/>
</dbReference>
<dbReference type="Pfam" id="PF11151">
    <property type="entry name" value="DUF2929"/>
    <property type="match status" value="1"/>
</dbReference>
<protein>
    <submittedName>
        <fullName evidence="2">DUF2929 family protein</fullName>
    </submittedName>
</protein>
<keyword evidence="1" id="KW-1133">Transmembrane helix</keyword>
<comment type="caution">
    <text evidence="2">The sequence shown here is derived from an EMBL/GenBank/DDBJ whole genome shotgun (WGS) entry which is preliminary data.</text>
</comment>
<dbReference type="RefSeq" id="WP_121204614.1">
    <property type="nucleotide sequence ID" value="NZ_RBZP01000009.1"/>
</dbReference>
<name>A0A495A0I6_9BACI</name>
<keyword evidence="1" id="KW-0472">Membrane</keyword>
<gene>
    <name evidence="2" type="ORF">D8M06_11805</name>
</gene>
<dbReference type="AlphaFoldDB" id="A0A495A0I6"/>
<keyword evidence="3" id="KW-1185">Reference proteome</keyword>
<dbReference type="Proteomes" id="UP000269301">
    <property type="component" value="Unassembled WGS sequence"/>
</dbReference>